<name>A0ABW5VFT5_9FLAO</name>
<sequence length="207" mass="21839">MNLKKHIALIGYSGHAYVCLETATLLGYEVIGYHDFNKLDGNPYKLQYLGPEEQFEQHKGMLFGSIGNNNIRENVFKTISTIKTDMFISLLHPSAIISKTVSVGTNVLISAGAIVNALSTIETGVIINTGAIVEHEANIKSFAHIGPGAVLAGNVTVGERSFIGAGAVVKQGITIGDDVVVGAGAVVIKDVPDNQTVIGNPAKQLVK</sequence>
<dbReference type="Gene3D" id="2.160.10.10">
    <property type="entry name" value="Hexapeptide repeat proteins"/>
    <property type="match status" value="1"/>
</dbReference>
<dbReference type="InterPro" id="IPR011004">
    <property type="entry name" value="Trimer_LpxA-like_sf"/>
</dbReference>
<dbReference type="Pfam" id="PF17836">
    <property type="entry name" value="PglD_N"/>
    <property type="match status" value="1"/>
</dbReference>
<dbReference type="InterPro" id="IPR018357">
    <property type="entry name" value="Hexapep_transf_CS"/>
</dbReference>
<keyword evidence="4" id="KW-0012">Acyltransferase</keyword>
<keyword evidence="7" id="KW-1185">Reference proteome</keyword>
<dbReference type="RefSeq" id="WP_251806776.1">
    <property type="nucleotide sequence ID" value="NZ_CP166679.1"/>
</dbReference>
<dbReference type="PROSITE" id="PS00101">
    <property type="entry name" value="HEXAPEP_TRANSFERASES"/>
    <property type="match status" value="1"/>
</dbReference>
<dbReference type="InterPro" id="IPR001451">
    <property type="entry name" value="Hexapep"/>
</dbReference>
<dbReference type="Pfam" id="PF14602">
    <property type="entry name" value="Hexapep_2"/>
    <property type="match status" value="1"/>
</dbReference>
<dbReference type="PANTHER" id="PTHR43300">
    <property type="entry name" value="ACETYLTRANSFERASE"/>
    <property type="match status" value="1"/>
</dbReference>
<dbReference type="EMBL" id="JBHUOK010000030">
    <property type="protein sequence ID" value="MFD2790518.1"/>
    <property type="molecule type" value="Genomic_DNA"/>
</dbReference>
<reference evidence="7" key="1">
    <citation type="journal article" date="2019" name="Int. J. Syst. Evol. Microbiol.">
        <title>The Global Catalogue of Microorganisms (GCM) 10K type strain sequencing project: providing services to taxonomists for standard genome sequencing and annotation.</title>
        <authorList>
            <consortium name="The Broad Institute Genomics Platform"/>
            <consortium name="The Broad Institute Genome Sequencing Center for Infectious Disease"/>
            <person name="Wu L."/>
            <person name="Ma J."/>
        </authorList>
    </citation>
    <scope>NUCLEOTIDE SEQUENCE [LARGE SCALE GENOMIC DNA]</scope>
    <source>
        <strain evidence="7">KCTC 52924</strain>
    </source>
</reference>
<dbReference type="SUPFAM" id="SSF51161">
    <property type="entry name" value="Trimeric LpxA-like enzymes"/>
    <property type="match status" value="1"/>
</dbReference>
<organism evidence="6 7">
    <name type="scientific">Arenibacter antarcticus</name>
    <dbReference type="NCBI Taxonomy" id="2040469"/>
    <lineage>
        <taxon>Bacteria</taxon>
        <taxon>Pseudomonadati</taxon>
        <taxon>Bacteroidota</taxon>
        <taxon>Flavobacteriia</taxon>
        <taxon>Flavobacteriales</taxon>
        <taxon>Flavobacteriaceae</taxon>
        <taxon>Arenibacter</taxon>
    </lineage>
</organism>
<dbReference type="InterPro" id="IPR050179">
    <property type="entry name" value="Trans_hexapeptide_repeat"/>
</dbReference>
<dbReference type="Proteomes" id="UP001597532">
    <property type="component" value="Unassembled WGS sequence"/>
</dbReference>
<accession>A0ABW5VFT5</accession>
<evidence type="ECO:0000256" key="2">
    <source>
        <dbReference type="ARBA" id="ARBA00022679"/>
    </source>
</evidence>
<keyword evidence="2" id="KW-0808">Transferase</keyword>
<evidence type="ECO:0000313" key="6">
    <source>
        <dbReference type="EMBL" id="MFD2790518.1"/>
    </source>
</evidence>
<evidence type="ECO:0000259" key="5">
    <source>
        <dbReference type="Pfam" id="PF17836"/>
    </source>
</evidence>
<evidence type="ECO:0000256" key="1">
    <source>
        <dbReference type="ARBA" id="ARBA00007274"/>
    </source>
</evidence>
<comment type="caution">
    <text evidence="6">The sequence shown here is derived from an EMBL/GenBank/DDBJ whole genome shotgun (WGS) entry which is preliminary data.</text>
</comment>
<dbReference type="NCBIfam" id="TIGR03570">
    <property type="entry name" value="NeuD_NnaD"/>
    <property type="match status" value="1"/>
</dbReference>
<feature type="domain" description="PglD N-terminal" evidence="5">
    <location>
        <begin position="7"/>
        <end position="78"/>
    </location>
</feature>
<dbReference type="PANTHER" id="PTHR43300:SF7">
    <property type="entry name" value="UDP-N-ACETYLBACILLOSAMINE N-ACETYLTRANSFERASE"/>
    <property type="match status" value="1"/>
</dbReference>
<proteinExistence type="inferred from homology"/>
<dbReference type="Gene3D" id="3.40.50.20">
    <property type="match status" value="1"/>
</dbReference>
<comment type="similarity">
    <text evidence="1">Belongs to the transferase hexapeptide repeat family.</text>
</comment>
<dbReference type="InterPro" id="IPR041561">
    <property type="entry name" value="PglD_N"/>
</dbReference>
<evidence type="ECO:0000256" key="4">
    <source>
        <dbReference type="ARBA" id="ARBA00023315"/>
    </source>
</evidence>
<protein>
    <submittedName>
        <fullName evidence="6">NeuD/PglB/VioB family sugar acetyltransferase</fullName>
    </submittedName>
</protein>
<evidence type="ECO:0000256" key="3">
    <source>
        <dbReference type="ARBA" id="ARBA00022737"/>
    </source>
</evidence>
<keyword evidence="3" id="KW-0677">Repeat</keyword>
<evidence type="ECO:0000313" key="7">
    <source>
        <dbReference type="Proteomes" id="UP001597532"/>
    </source>
</evidence>
<dbReference type="CDD" id="cd03360">
    <property type="entry name" value="LbH_AT_putative"/>
    <property type="match status" value="1"/>
</dbReference>
<gene>
    <name evidence="6" type="ORF">ACFS1K_12160</name>
</gene>
<dbReference type="InterPro" id="IPR020019">
    <property type="entry name" value="AcTrfase_PglD-like"/>
</dbReference>